<evidence type="ECO:0000256" key="1">
    <source>
        <dbReference type="ARBA" id="ARBA00022737"/>
    </source>
</evidence>
<proteinExistence type="predicted"/>
<dbReference type="PROSITE" id="PS50005">
    <property type="entry name" value="TPR"/>
    <property type="match status" value="2"/>
</dbReference>
<keyword evidence="1" id="KW-0677">Repeat</keyword>
<comment type="caution">
    <text evidence="4">The sequence shown here is derived from an EMBL/GenBank/DDBJ whole genome shotgun (WGS) entry which is preliminary data.</text>
</comment>
<dbReference type="InterPro" id="IPR019734">
    <property type="entry name" value="TPR_rpt"/>
</dbReference>
<sequence>MKRNILIGFVLLIVMYSCQKKEKVNIKTIASSNIVGDFDSNKYPKIQTAIELGYAERREEAIDKFNEAENEYGQSVIIALNRGIIFKELGDYDLAIKDYTLCLKINPNYYPALINRGILNGNLENFDKAIKDLNKAIELNSEYPIGYLNRAFIYSKMNNRELACKDLLKAKQKDIEKKFEKDIEELEQENCE</sequence>
<dbReference type="SMART" id="SM00028">
    <property type="entry name" value="TPR"/>
    <property type="match status" value="3"/>
</dbReference>
<dbReference type="AlphaFoldDB" id="A0A4Q1K397"/>
<evidence type="ECO:0000256" key="2">
    <source>
        <dbReference type="ARBA" id="ARBA00022803"/>
    </source>
</evidence>
<evidence type="ECO:0000313" key="4">
    <source>
        <dbReference type="EMBL" id="RXR20253.1"/>
    </source>
</evidence>
<dbReference type="SUPFAM" id="SSF48452">
    <property type="entry name" value="TPR-like"/>
    <property type="match status" value="1"/>
</dbReference>
<dbReference type="Pfam" id="PF13181">
    <property type="entry name" value="TPR_8"/>
    <property type="match status" value="1"/>
</dbReference>
<evidence type="ECO:0000313" key="5">
    <source>
        <dbReference type="Proteomes" id="UP000289857"/>
    </source>
</evidence>
<dbReference type="EMBL" id="SBKN01000009">
    <property type="protein sequence ID" value="RXR20253.1"/>
    <property type="molecule type" value="Genomic_DNA"/>
</dbReference>
<accession>A0A4Q1K397</accession>
<dbReference type="RefSeq" id="WP_129462304.1">
    <property type="nucleotide sequence ID" value="NZ_SBKN01000009.1"/>
</dbReference>
<dbReference type="InterPro" id="IPR050498">
    <property type="entry name" value="Ycf3"/>
</dbReference>
<evidence type="ECO:0000256" key="3">
    <source>
        <dbReference type="PROSITE-ProRule" id="PRU00339"/>
    </source>
</evidence>
<protein>
    <submittedName>
        <fullName evidence="4">Tetratricopeptide repeat protein</fullName>
    </submittedName>
</protein>
<dbReference type="PANTHER" id="PTHR44858:SF1">
    <property type="entry name" value="UDP-N-ACETYLGLUCOSAMINE--PEPTIDE N-ACETYLGLUCOSAMINYLTRANSFERASE SPINDLY-RELATED"/>
    <property type="match status" value="1"/>
</dbReference>
<feature type="repeat" description="TPR" evidence="3">
    <location>
        <begin position="110"/>
        <end position="143"/>
    </location>
</feature>
<dbReference type="InterPro" id="IPR011990">
    <property type="entry name" value="TPR-like_helical_dom_sf"/>
</dbReference>
<keyword evidence="5" id="KW-1185">Reference proteome</keyword>
<dbReference type="PROSITE" id="PS51257">
    <property type="entry name" value="PROKAR_LIPOPROTEIN"/>
    <property type="match status" value="1"/>
</dbReference>
<dbReference type="OrthoDB" id="1467539at2"/>
<gene>
    <name evidence="4" type="ORF">EQG61_12595</name>
</gene>
<organism evidence="4 5">
    <name type="scientific">Flavobacterium stagni</name>
    <dbReference type="NCBI Taxonomy" id="2506421"/>
    <lineage>
        <taxon>Bacteria</taxon>
        <taxon>Pseudomonadati</taxon>
        <taxon>Bacteroidota</taxon>
        <taxon>Flavobacteriia</taxon>
        <taxon>Flavobacteriales</taxon>
        <taxon>Flavobacteriaceae</taxon>
        <taxon>Flavobacterium</taxon>
    </lineage>
</organism>
<feature type="repeat" description="TPR" evidence="3">
    <location>
        <begin position="76"/>
        <end position="109"/>
    </location>
</feature>
<keyword evidence="2 3" id="KW-0802">TPR repeat</keyword>
<name>A0A4Q1K397_9FLAO</name>
<reference evidence="5" key="1">
    <citation type="submission" date="2019-01" db="EMBL/GenBank/DDBJ databases">
        <title>Cytophagaceae bacterium strain CAR-16.</title>
        <authorList>
            <person name="Chen W.-M."/>
        </authorList>
    </citation>
    <scope>NUCLEOTIDE SEQUENCE [LARGE SCALE GENOMIC DNA]</scope>
    <source>
        <strain evidence="5">WWJ-16</strain>
    </source>
</reference>
<dbReference type="PANTHER" id="PTHR44858">
    <property type="entry name" value="TETRATRICOPEPTIDE REPEAT PROTEIN 6"/>
    <property type="match status" value="1"/>
</dbReference>
<dbReference type="Pfam" id="PF00515">
    <property type="entry name" value="TPR_1"/>
    <property type="match status" value="2"/>
</dbReference>
<dbReference type="Proteomes" id="UP000289857">
    <property type="component" value="Unassembled WGS sequence"/>
</dbReference>
<dbReference type="Gene3D" id="1.25.40.10">
    <property type="entry name" value="Tetratricopeptide repeat domain"/>
    <property type="match status" value="2"/>
</dbReference>